<evidence type="ECO:0000313" key="1">
    <source>
        <dbReference type="EMBL" id="AJC97555.1"/>
    </source>
</evidence>
<organism evidence="1">
    <name type="scientific">Drosophila arizonae</name>
    <name type="common">Fruit fly</name>
    <dbReference type="NCBI Taxonomy" id="7263"/>
    <lineage>
        <taxon>Eukaryota</taxon>
        <taxon>Metazoa</taxon>
        <taxon>Ecdysozoa</taxon>
        <taxon>Arthropoda</taxon>
        <taxon>Hexapoda</taxon>
        <taxon>Insecta</taxon>
        <taxon>Pterygota</taxon>
        <taxon>Neoptera</taxon>
        <taxon>Endopterygota</taxon>
        <taxon>Diptera</taxon>
        <taxon>Brachycera</taxon>
        <taxon>Muscomorpha</taxon>
        <taxon>Ephydroidea</taxon>
        <taxon>Drosophilidae</taxon>
        <taxon>Drosophila</taxon>
    </lineage>
</organism>
<gene>
    <name evidence="1" type="primary">GI11382</name>
</gene>
<dbReference type="AlphaFoldDB" id="A0A0B4UCX0"/>
<accession>A0A0B4UCX0</accession>
<dbReference type="EMBL" id="KP221224">
    <property type="protein sequence ID" value="AJC97558.1"/>
    <property type="molecule type" value="Genomic_DNA"/>
</dbReference>
<proteinExistence type="predicted"/>
<reference evidence="1" key="1">
    <citation type="journal article" date="2015" name="J. Evol. Biol.">
        <title>Molecular evolution of candidate genes involved in post-mating-prezygotic reproductive isolation.</title>
        <authorList>
            <person name="Bono J.M."/>
            <person name="Matzkin L.M."/>
            <person name="Hoang K."/>
            <person name="Brandsmeier L."/>
        </authorList>
    </citation>
    <scope>NUCLEOTIDE SEQUENCE</scope>
    <source>
        <strain evidence="2">15081-1271.14</strain>
        <strain evidence="1">AZTUS-31</strain>
    </source>
</reference>
<dbReference type="EMBL" id="KP221221">
    <property type="protein sequence ID" value="AJC97555.1"/>
    <property type="molecule type" value="Genomic_DNA"/>
</dbReference>
<protein>
    <submittedName>
        <fullName evidence="1">Uncharacterized protein</fullName>
    </submittedName>
</protein>
<name>A0A0B4UCX0_DROAR</name>
<evidence type="ECO:0000313" key="2">
    <source>
        <dbReference type="EMBL" id="AJC97558.1"/>
    </source>
</evidence>
<sequence>MDGYSQYNNSQFGSRQCFNCPNGNCSRMGGSPSSGCPGGNCCPGGFCMRDRPVPQPSWHTNHGRQQ</sequence>